<evidence type="ECO:0000313" key="4">
    <source>
        <dbReference type="EMBL" id="POH73944.1"/>
    </source>
</evidence>
<evidence type="ECO:0000259" key="3">
    <source>
        <dbReference type="Pfam" id="PF02230"/>
    </source>
</evidence>
<keyword evidence="5" id="KW-1185">Reference proteome</keyword>
<accession>A0A2S3ZXX9</accession>
<protein>
    <submittedName>
        <fullName evidence="4">Phospholipase</fullName>
    </submittedName>
</protein>
<dbReference type="PANTHER" id="PTHR10655:SF17">
    <property type="entry name" value="LYSOPHOSPHOLIPASE-LIKE PROTEIN 1"/>
    <property type="match status" value="1"/>
</dbReference>
<dbReference type="RefSeq" id="WP_103465299.1">
    <property type="nucleotide sequence ID" value="NZ_PPXC01000005.1"/>
</dbReference>
<proteinExistence type="inferred from homology"/>
<comment type="similarity">
    <text evidence="1">Belongs to the AB hydrolase superfamily. AB hydrolase 2 family.</text>
</comment>
<dbReference type="AlphaFoldDB" id="A0A2S3ZXX9"/>
<dbReference type="SUPFAM" id="SSF53474">
    <property type="entry name" value="alpha/beta-Hydrolases"/>
    <property type="match status" value="1"/>
</dbReference>
<gene>
    <name evidence="4" type="ORF">CVS27_08510</name>
</gene>
<dbReference type="Gene3D" id="3.40.50.1820">
    <property type="entry name" value="alpha/beta hydrolase"/>
    <property type="match status" value="1"/>
</dbReference>
<dbReference type="InterPro" id="IPR050565">
    <property type="entry name" value="LYPA1-2/EST-like"/>
</dbReference>
<sequence length="213" mass="23230">MDTVLWSRPVHERAGTPLLLMLHGYGSDETRMGELFSQLPRSFTCAAPRAPLDVSGDYGWFLLDYFLSNDFAEVVGAATAVLSWLDTMMAKHKFSSVSVLGFSQGMAMATTLMRLRPKMFTAGVGLSGFVLKNELLAAMEPLTTRIPFYWAHDRADLVINRDATAFTAGWLAANTDLSDSAYRGLGHTISAVEMSDVSAFLTGHVPGSFVPHT</sequence>
<evidence type="ECO:0000256" key="2">
    <source>
        <dbReference type="ARBA" id="ARBA00022801"/>
    </source>
</evidence>
<dbReference type="GO" id="GO:0016787">
    <property type="term" value="F:hydrolase activity"/>
    <property type="evidence" value="ECO:0007669"/>
    <property type="project" value="UniProtKB-KW"/>
</dbReference>
<dbReference type="InterPro" id="IPR029058">
    <property type="entry name" value="AB_hydrolase_fold"/>
</dbReference>
<evidence type="ECO:0000256" key="1">
    <source>
        <dbReference type="ARBA" id="ARBA00006499"/>
    </source>
</evidence>
<dbReference type="PANTHER" id="PTHR10655">
    <property type="entry name" value="LYSOPHOSPHOLIPASE-RELATED"/>
    <property type="match status" value="1"/>
</dbReference>
<evidence type="ECO:0000313" key="5">
    <source>
        <dbReference type="Proteomes" id="UP000237061"/>
    </source>
</evidence>
<dbReference type="EMBL" id="PPXC01000005">
    <property type="protein sequence ID" value="POH73944.1"/>
    <property type="molecule type" value="Genomic_DNA"/>
</dbReference>
<comment type="caution">
    <text evidence="4">The sequence shown here is derived from an EMBL/GenBank/DDBJ whole genome shotgun (WGS) entry which is preliminary data.</text>
</comment>
<keyword evidence="2" id="KW-0378">Hydrolase</keyword>
<dbReference type="Pfam" id="PF02230">
    <property type="entry name" value="Abhydrolase_2"/>
    <property type="match status" value="1"/>
</dbReference>
<feature type="domain" description="Phospholipase/carboxylesterase/thioesterase" evidence="3">
    <location>
        <begin position="14"/>
        <end position="203"/>
    </location>
</feature>
<reference evidence="4 5" key="1">
    <citation type="submission" date="2018-01" db="EMBL/GenBank/DDBJ databases">
        <title>Arthrobacter sp. nov., from glaciers in China.</title>
        <authorList>
            <person name="Liu Q."/>
            <person name="Xin Y.-H."/>
        </authorList>
    </citation>
    <scope>NUCLEOTIDE SEQUENCE [LARGE SCALE GENOMIC DNA]</scope>
    <source>
        <strain evidence="4 5">HLT2-12-2</strain>
    </source>
</reference>
<dbReference type="InterPro" id="IPR003140">
    <property type="entry name" value="PLipase/COase/thioEstase"/>
</dbReference>
<dbReference type="Proteomes" id="UP000237061">
    <property type="component" value="Unassembled WGS sequence"/>
</dbReference>
<organism evidence="4 5">
    <name type="scientific">Arthrobacter glacialis</name>
    <dbReference type="NCBI Taxonomy" id="1664"/>
    <lineage>
        <taxon>Bacteria</taxon>
        <taxon>Bacillati</taxon>
        <taxon>Actinomycetota</taxon>
        <taxon>Actinomycetes</taxon>
        <taxon>Micrococcales</taxon>
        <taxon>Micrococcaceae</taxon>
        <taxon>Arthrobacter</taxon>
    </lineage>
</organism>
<name>A0A2S3ZXX9_ARTGL</name>